<keyword evidence="2" id="KW-0969">Cilium</keyword>
<dbReference type="OrthoDB" id="5705747at2"/>
<reference evidence="2 3" key="1">
    <citation type="submission" date="2019-11" db="EMBL/GenBank/DDBJ databases">
        <title>Genome sequences of 17 halophilic strains isolated from different environments.</title>
        <authorList>
            <person name="Furrow R.E."/>
        </authorList>
    </citation>
    <scope>NUCLEOTIDE SEQUENCE [LARGE SCALE GENOMIC DNA]</scope>
    <source>
        <strain evidence="2 3">22507_15_FS</strain>
    </source>
</reference>
<accession>A0A9X5B4J3</accession>
<organism evidence="2 3">
    <name type="scientific">Vreelandella halophila</name>
    <dbReference type="NCBI Taxonomy" id="86177"/>
    <lineage>
        <taxon>Bacteria</taxon>
        <taxon>Pseudomonadati</taxon>
        <taxon>Pseudomonadota</taxon>
        <taxon>Gammaproteobacteria</taxon>
        <taxon>Oceanospirillales</taxon>
        <taxon>Halomonadaceae</taxon>
        <taxon>Vreelandella</taxon>
    </lineage>
</organism>
<sequence>MISNALSIGVNGVQDAQRGMQDAASRIARSGTTEAPAREAAAPDGAGAVEDSLAGSIVDLKVNQRNAEASIEVVRTADEMVGTLLDERA</sequence>
<evidence type="ECO:0000313" key="3">
    <source>
        <dbReference type="Proteomes" id="UP000460751"/>
    </source>
</evidence>
<gene>
    <name evidence="2" type="ORF">GLW01_01525</name>
</gene>
<keyword evidence="3" id="KW-1185">Reference proteome</keyword>
<evidence type="ECO:0000256" key="1">
    <source>
        <dbReference type="SAM" id="MobiDB-lite"/>
    </source>
</evidence>
<protein>
    <submittedName>
        <fullName evidence="2">Flagellar biosynthesis protein FlgE</fullName>
    </submittedName>
</protein>
<dbReference type="Proteomes" id="UP000460751">
    <property type="component" value="Unassembled WGS sequence"/>
</dbReference>
<dbReference type="RefSeq" id="WP_160897907.1">
    <property type="nucleotide sequence ID" value="NZ_WMEX01000001.1"/>
</dbReference>
<feature type="region of interest" description="Disordered" evidence="1">
    <location>
        <begin position="13"/>
        <end position="46"/>
    </location>
</feature>
<keyword evidence="2" id="KW-0282">Flagellum</keyword>
<comment type="caution">
    <text evidence="2">The sequence shown here is derived from an EMBL/GenBank/DDBJ whole genome shotgun (WGS) entry which is preliminary data.</text>
</comment>
<feature type="compositionally biased region" description="Low complexity" evidence="1">
    <location>
        <begin position="34"/>
        <end position="46"/>
    </location>
</feature>
<evidence type="ECO:0000313" key="2">
    <source>
        <dbReference type="EMBL" id="MYL25468.1"/>
    </source>
</evidence>
<name>A0A9X5B4J3_9GAMM</name>
<proteinExistence type="predicted"/>
<dbReference type="EMBL" id="WMEX01000001">
    <property type="protein sequence ID" value="MYL25468.1"/>
    <property type="molecule type" value="Genomic_DNA"/>
</dbReference>
<keyword evidence="2" id="KW-0966">Cell projection</keyword>
<dbReference type="AlphaFoldDB" id="A0A9X5B4J3"/>